<dbReference type="STRING" id="675511.GCA_000341735_03610"/>
<dbReference type="SUPFAM" id="SSF56935">
    <property type="entry name" value="Porins"/>
    <property type="match status" value="1"/>
</dbReference>
<evidence type="ECO:0000256" key="1">
    <source>
        <dbReference type="SAM" id="SignalP"/>
    </source>
</evidence>
<organism evidence="2 3">
    <name type="scientific">Methylotuvimicrobium buryatense</name>
    <name type="common">Methylomicrobium buryatense</name>
    <dbReference type="NCBI Taxonomy" id="95641"/>
    <lineage>
        <taxon>Bacteria</taxon>
        <taxon>Pseudomonadati</taxon>
        <taxon>Pseudomonadota</taxon>
        <taxon>Gammaproteobacteria</taxon>
        <taxon>Methylococcales</taxon>
        <taxon>Methylococcaceae</taxon>
        <taxon>Methylotuvimicrobium</taxon>
    </lineage>
</organism>
<evidence type="ECO:0000313" key="3">
    <source>
        <dbReference type="Proteomes" id="UP000305881"/>
    </source>
</evidence>
<proteinExistence type="predicted"/>
<dbReference type="Proteomes" id="UP000305881">
    <property type="component" value="Chromosome"/>
</dbReference>
<feature type="signal peptide" evidence="1">
    <location>
        <begin position="1"/>
        <end position="26"/>
    </location>
</feature>
<reference evidence="3" key="1">
    <citation type="journal article" date="2019" name="J. Bacteriol.">
        <title>A Mutagenic Screen Identifies a TonB-Dependent Receptor Required for the Lanthanide Metal Switch in the Type I Methanotroph 'Methylotuvimicrobium buryatense' 5GB1C.</title>
        <authorList>
            <person name="Groom J.D."/>
            <person name="Ford S.M."/>
            <person name="Pesesky M.W."/>
            <person name="Lidstrom M.E."/>
        </authorList>
    </citation>
    <scope>NUCLEOTIDE SEQUENCE [LARGE SCALE GENOMIC DNA]</scope>
    <source>
        <strain evidence="3">5GB1C</strain>
    </source>
</reference>
<evidence type="ECO:0000313" key="2">
    <source>
        <dbReference type="EMBL" id="QCW84118.1"/>
    </source>
</evidence>
<accession>A0A4P9URK8</accession>
<dbReference type="RefSeq" id="WP_017842020.1">
    <property type="nucleotide sequence ID" value="NZ_CP035467.1"/>
</dbReference>
<dbReference type="Pfam" id="PF07642">
    <property type="entry name" value="BBP2"/>
    <property type="match status" value="1"/>
</dbReference>
<keyword evidence="1" id="KW-0732">Signal</keyword>
<dbReference type="KEGG" id="mbur:EQU24_19165"/>
<dbReference type="OrthoDB" id="9775763at2"/>
<feature type="chain" id="PRO_5020791096" evidence="1">
    <location>
        <begin position="27"/>
        <end position="402"/>
    </location>
</feature>
<dbReference type="AlphaFoldDB" id="A0A4P9URK8"/>
<sequence length="402" mass="44771">MYINKKQNGWRLTLVSAILMSSAAHAEDKGLIESLTGSDINKTAPMRDLGLKFGGWVSGGIAGNPHDPRDKTNGPVTFNNRSNEFHMHQLYGYIEKAVDTESNKWDLGFRADVVYGVDAAYTTQANFDDNLVVDSSSRFYKLAFPQVYAELFAPIGNGLTTKVGHFYTIIGNEVVTAPDNFFFSHAYTMQYGEPFTHTGVLMSYPLTSNIELTGGVVSGWDSFFQQPANFLGGVTYTTDDEKTTLAVSYITGDTVVAERGDSVDGSKVERHRSMYSVVLYHDFTDELHYTLQHDLGVQDNVYQRGGDSKWYGVNQYLTYDVNDQLATGLRFEWFRDQDGTQVSAAGNKNHYFAITAGVNYSPLSWLMIRPEVRYDWVTGANEFDAGAASDQVLISADAIIRF</sequence>
<name>A0A4P9URK8_METBY</name>
<dbReference type="EMBL" id="CP035467">
    <property type="protein sequence ID" value="QCW84118.1"/>
    <property type="molecule type" value="Genomic_DNA"/>
</dbReference>
<gene>
    <name evidence="2" type="ORF">EQU24_19165</name>
</gene>
<keyword evidence="3" id="KW-1185">Reference proteome</keyword>
<protein>
    <submittedName>
        <fullName evidence="2">Porin</fullName>
    </submittedName>
</protein>
<dbReference type="InterPro" id="IPR011486">
    <property type="entry name" value="BBP2"/>
</dbReference>